<reference evidence="2 3" key="1">
    <citation type="submission" date="2023-08" db="EMBL/GenBank/DDBJ databases">
        <authorList>
            <person name="Palmer J.M."/>
        </authorList>
    </citation>
    <scope>NUCLEOTIDE SEQUENCE [LARGE SCALE GENOMIC DNA]</scope>
    <source>
        <strain evidence="2 3">TWF481</strain>
    </source>
</reference>
<feature type="compositionally biased region" description="Basic and acidic residues" evidence="1">
    <location>
        <begin position="394"/>
        <end position="420"/>
    </location>
</feature>
<dbReference type="AlphaFoldDB" id="A0AAV9VU32"/>
<gene>
    <name evidence="2" type="ORF">TWF481_001668</name>
</gene>
<accession>A0AAV9VU32</accession>
<feature type="compositionally biased region" description="Polar residues" evidence="1">
    <location>
        <begin position="1"/>
        <end position="12"/>
    </location>
</feature>
<evidence type="ECO:0000313" key="3">
    <source>
        <dbReference type="Proteomes" id="UP001370758"/>
    </source>
</evidence>
<feature type="compositionally biased region" description="Low complexity" evidence="1">
    <location>
        <begin position="13"/>
        <end position="26"/>
    </location>
</feature>
<evidence type="ECO:0000256" key="1">
    <source>
        <dbReference type="SAM" id="MobiDB-lite"/>
    </source>
</evidence>
<dbReference type="Proteomes" id="UP001370758">
    <property type="component" value="Unassembled WGS sequence"/>
</dbReference>
<keyword evidence="3" id="KW-1185">Reference proteome</keyword>
<comment type="caution">
    <text evidence="2">The sequence shown here is derived from an EMBL/GenBank/DDBJ whole genome shotgun (WGS) entry which is preliminary data.</text>
</comment>
<organism evidence="2 3">
    <name type="scientific">Arthrobotrys musiformis</name>
    <dbReference type="NCBI Taxonomy" id="47236"/>
    <lineage>
        <taxon>Eukaryota</taxon>
        <taxon>Fungi</taxon>
        <taxon>Dikarya</taxon>
        <taxon>Ascomycota</taxon>
        <taxon>Pezizomycotina</taxon>
        <taxon>Orbiliomycetes</taxon>
        <taxon>Orbiliales</taxon>
        <taxon>Orbiliaceae</taxon>
        <taxon>Arthrobotrys</taxon>
    </lineage>
</organism>
<feature type="region of interest" description="Disordered" evidence="1">
    <location>
        <begin position="78"/>
        <end position="210"/>
    </location>
</feature>
<evidence type="ECO:0000313" key="2">
    <source>
        <dbReference type="EMBL" id="KAK6496680.1"/>
    </source>
</evidence>
<proteinExistence type="predicted"/>
<feature type="region of interest" description="Disordered" evidence="1">
    <location>
        <begin position="1"/>
        <end position="52"/>
    </location>
</feature>
<name>A0AAV9VU32_9PEZI</name>
<protein>
    <submittedName>
        <fullName evidence="2">Uncharacterized protein</fullName>
    </submittedName>
</protein>
<feature type="region of interest" description="Disordered" evidence="1">
    <location>
        <begin position="394"/>
        <end position="429"/>
    </location>
</feature>
<sequence>MAPGDSRQQPVAPSSSSWGFPRSPSPLLMSVASSIHPPPPSPTNGPVYSHDSLANGLIHGSYRPSLKRPRDEIEVVGAGLPLLPSPPSPSADQANTEATGVAGLVAEGTTRPPPAKRRRLASSSFGLEALLPPNRFYPSPPHPPAANGGQGRSLKRPSGGSEEVSVSPILAPEPLTPPVNPLQKGEHPGSPMEIESSALPSSPPVRPAPQEGEVEVIDLTGIPTPVASDQKIKSIWSCSSASSGSITSTMSNGGVPALRPPQVLLPPHGPMPLGTDWELLGPLDEFPVDPFSIFYEPPLSHPFPKGTSSDIISANPELAFLFNIKAEARERWRKRPISESDSLELVQSTLTTQFFAASDMDGIELRLLDHDMKLARKIGFLPFEGQKKAVEAVKRYTKGNQERERRRRDPTARRPRDRRFPQSNLYEGIHPHERGNDGHLLLLPEDWYPGDTFYKDMVKKTLETNPYIRSGTGVPGFRCPMLWGTRPSKALRKFNWEKWEADILREVRAKEAFRKF</sequence>
<dbReference type="EMBL" id="JAVHJL010000010">
    <property type="protein sequence ID" value="KAK6496680.1"/>
    <property type="molecule type" value="Genomic_DNA"/>
</dbReference>